<dbReference type="Proteomes" id="UP000007797">
    <property type="component" value="Unassembled WGS sequence"/>
</dbReference>
<accession>F4Q5B4</accession>
<evidence type="ECO:0000313" key="1">
    <source>
        <dbReference type="EMBL" id="EGG17173.1"/>
    </source>
</evidence>
<proteinExistence type="predicted"/>
<dbReference type="KEGG" id="dfa:DFA_08157"/>
<evidence type="ECO:0000313" key="2">
    <source>
        <dbReference type="Proteomes" id="UP000007797"/>
    </source>
</evidence>
<name>F4Q5B4_CACFS</name>
<dbReference type="InterPro" id="IPR032675">
    <property type="entry name" value="LRR_dom_sf"/>
</dbReference>
<dbReference type="SUPFAM" id="SSF52047">
    <property type="entry name" value="RNI-like"/>
    <property type="match status" value="1"/>
</dbReference>
<sequence>MFRRIFGSILNLLGIEQKEEDNLEEEEVVQFNLLLLPNVVIRYIIQQIDLDAERICLHATCHRLFDLRRRFIDHVGVARLPTTVVSKAESIFLPINNFDLISRDRDYYFNSLPRLVLTKIISSCDLTVFKSLRYLFIEGIAEQIDISEIRLPPSLTALTIGDGSYYSNNFTVPTKTIPHGWLPEGLRNLEFIGLAPPVIVDMYSKLPVSLKTLEGCFIPQPLPYHLEHLYCHSTLKLNIIADINNDIGPRLKKVYLKYYDQDTIDQLPSSLEILNIKLIGLDSIISVPFNQLPNLRHIGIPQIFNSVTNKHFFTQLPNNNHLQTVGIYNPIKPWYDFYLELPLSSVRNKRNVTSFEKAILSSNHLGALRDRHSKTILQIRLFDKKNQVYLLIINDKYGSTNTIKMKFQSSDILDILQKYSGPSRGQFIDKNII</sequence>
<dbReference type="AlphaFoldDB" id="F4Q5B4"/>
<protein>
    <submittedName>
        <fullName evidence="1">Uncharacterized protein</fullName>
    </submittedName>
</protein>
<organism evidence="1 2">
    <name type="scientific">Cavenderia fasciculata</name>
    <name type="common">Slime mold</name>
    <name type="synonym">Dictyostelium fasciculatum</name>
    <dbReference type="NCBI Taxonomy" id="261658"/>
    <lineage>
        <taxon>Eukaryota</taxon>
        <taxon>Amoebozoa</taxon>
        <taxon>Evosea</taxon>
        <taxon>Eumycetozoa</taxon>
        <taxon>Dictyostelia</taxon>
        <taxon>Acytosteliales</taxon>
        <taxon>Cavenderiaceae</taxon>
        <taxon>Cavenderia</taxon>
    </lineage>
</organism>
<keyword evidence="2" id="KW-1185">Reference proteome</keyword>
<dbReference type="RefSeq" id="XP_004355657.1">
    <property type="nucleotide sequence ID" value="XM_004355604.1"/>
</dbReference>
<dbReference type="EMBL" id="GL883021">
    <property type="protein sequence ID" value="EGG17173.1"/>
    <property type="molecule type" value="Genomic_DNA"/>
</dbReference>
<dbReference type="GeneID" id="14869284"/>
<dbReference type="Gene3D" id="3.80.10.10">
    <property type="entry name" value="Ribonuclease Inhibitor"/>
    <property type="match status" value="1"/>
</dbReference>
<reference evidence="2" key="1">
    <citation type="journal article" date="2011" name="Genome Res.">
        <title>Phylogeny-wide analysis of social amoeba genomes highlights ancient origins for complex intercellular communication.</title>
        <authorList>
            <person name="Heidel A.J."/>
            <person name="Lawal H.M."/>
            <person name="Felder M."/>
            <person name="Schilde C."/>
            <person name="Helps N.R."/>
            <person name="Tunggal B."/>
            <person name="Rivero F."/>
            <person name="John U."/>
            <person name="Schleicher M."/>
            <person name="Eichinger L."/>
            <person name="Platzer M."/>
            <person name="Noegel A.A."/>
            <person name="Schaap P."/>
            <person name="Gloeckner G."/>
        </authorList>
    </citation>
    <scope>NUCLEOTIDE SEQUENCE [LARGE SCALE GENOMIC DNA]</scope>
    <source>
        <strain evidence="2">SH3</strain>
    </source>
</reference>
<gene>
    <name evidence="1" type="ORF">DFA_08157</name>
</gene>